<reference evidence="1 2" key="1">
    <citation type="journal article" date="2016" name="Genome Announc.">
        <title>Draft Genome Sequence of the Thermotolerant Cyanobacterium Desertifilum sp. IPPAS B-1220.</title>
        <authorList>
            <person name="Mironov K.S."/>
            <person name="Sinetova M.A."/>
            <person name="Bolatkhan K."/>
            <person name="Zayadan B.K."/>
            <person name="Ustinova V.V."/>
            <person name="Kupriyanova E.V."/>
            <person name="Skrypnik A.N."/>
            <person name="Gogoleva N.E."/>
            <person name="Gogolev Y.V."/>
            <person name="Los D.A."/>
        </authorList>
    </citation>
    <scope>NUCLEOTIDE SEQUENCE [LARGE SCALE GENOMIC DNA]</scope>
    <source>
        <strain evidence="1 2">IPPAS B-1220</strain>
    </source>
</reference>
<evidence type="ECO:0000313" key="1">
    <source>
        <dbReference type="EMBL" id="XPM64075.1"/>
    </source>
</evidence>
<organism evidence="1 2">
    <name type="scientific">Desertifilum tharense IPPAS B-1220</name>
    <dbReference type="NCBI Taxonomy" id="1781255"/>
    <lineage>
        <taxon>Bacteria</taxon>
        <taxon>Bacillati</taxon>
        <taxon>Cyanobacteriota</taxon>
        <taxon>Cyanophyceae</taxon>
        <taxon>Desertifilales</taxon>
        <taxon>Desertifilaceae</taxon>
        <taxon>Desertifilum</taxon>
    </lineage>
</organism>
<dbReference type="EMBL" id="CP182909">
    <property type="protein sequence ID" value="XPM64075.1"/>
    <property type="molecule type" value="Genomic_DNA"/>
</dbReference>
<keyword evidence="2" id="KW-1185">Reference proteome</keyword>
<protein>
    <submittedName>
        <fullName evidence="1">DUF2993 domain-containing protein</fullName>
    </submittedName>
</protein>
<name>A0ACD5GT95_9CYAN</name>
<sequence length="162" mass="17548">MSISTNPANAKSSRMISKVLSSAVRLWLRSRVEAVENLELEIDAGDRQILSGKIHQVSLYTHKAIYQGLHLSQVQLEARSISVNLPQVLRGKALRLLEAFPVSGQIQLQAADLKASLDSPLLTLALTDLFQQLLTAGGSPIQSAACKTGKFSFLNSPSKQTP</sequence>
<evidence type="ECO:0000313" key="2">
    <source>
        <dbReference type="Proteomes" id="UP000095472"/>
    </source>
</evidence>
<accession>A0ACD5GT95</accession>
<proteinExistence type="predicted"/>
<dbReference type="Proteomes" id="UP000095472">
    <property type="component" value="Chromosome"/>
</dbReference>
<gene>
    <name evidence="1" type="ORF">BH720_034350</name>
</gene>